<dbReference type="EMBL" id="JAOPHQ010004273">
    <property type="protein sequence ID" value="KAK0140041.1"/>
    <property type="molecule type" value="Genomic_DNA"/>
</dbReference>
<evidence type="ECO:0000256" key="3">
    <source>
        <dbReference type="ARBA" id="ARBA00022692"/>
    </source>
</evidence>
<name>A0AA47NVD4_MERPO</name>
<organism evidence="8 9">
    <name type="scientific">Merluccius polli</name>
    <name type="common">Benguela hake</name>
    <name type="synonym">Merluccius cadenati</name>
    <dbReference type="NCBI Taxonomy" id="89951"/>
    <lineage>
        <taxon>Eukaryota</taxon>
        <taxon>Metazoa</taxon>
        <taxon>Chordata</taxon>
        <taxon>Craniata</taxon>
        <taxon>Vertebrata</taxon>
        <taxon>Euteleostomi</taxon>
        <taxon>Actinopterygii</taxon>
        <taxon>Neopterygii</taxon>
        <taxon>Teleostei</taxon>
        <taxon>Neoteleostei</taxon>
        <taxon>Acanthomorphata</taxon>
        <taxon>Zeiogadaria</taxon>
        <taxon>Gadariae</taxon>
        <taxon>Gadiformes</taxon>
        <taxon>Gadoidei</taxon>
        <taxon>Merlucciidae</taxon>
        <taxon>Merluccius</taxon>
    </lineage>
</organism>
<dbReference type="GO" id="GO:0015139">
    <property type="term" value="F:alpha-ketoglutarate transmembrane transporter activity"/>
    <property type="evidence" value="ECO:0007669"/>
    <property type="project" value="TreeGrafter"/>
</dbReference>
<keyword evidence="4 7" id="KW-1133">Transmembrane helix</keyword>
<evidence type="ECO:0000256" key="4">
    <source>
        <dbReference type="ARBA" id="ARBA00022989"/>
    </source>
</evidence>
<keyword evidence="5 7" id="KW-0472">Membrane</keyword>
<keyword evidence="6" id="KW-0915">Sodium</keyword>
<dbReference type="GO" id="GO:0017153">
    <property type="term" value="F:sodium:dicarboxylate symporter activity"/>
    <property type="evidence" value="ECO:0007669"/>
    <property type="project" value="TreeGrafter"/>
</dbReference>
<keyword evidence="3 7" id="KW-0812">Transmembrane</keyword>
<dbReference type="GO" id="GO:0071285">
    <property type="term" value="P:cellular response to lithium ion"/>
    <property type="evidence" value="ECO:0007669"/>
    <property type="project" value="TreeGrafter"/>
</dbReference>
<dbReference type="PANTHER" id="PTHR10283:SF82">
    <property type="entry name" value="SOLUTE CARRIER FAMILY 13 MEMBER 2"/>
    <property type="match status" value="1"/>
</dbReference>
<dbReference type="PANTHER" id="PTHR10283">
    <property type="entry name" value="SOLUTE CARRIER FAMILY 13 MEMBER"/>
    <property type="match status" value="1"/>
</dbReference>
<evidence type="ECO:0000256" key="5">
    <source>
        <dbReference type="ARBA" id="ARBA00023136"/>
    </source>
</evidence>
<dbReference type="GO" id="GO:0005886">
    <property type="term" value="C:plasma membrane"/>
    <property type="evidence" value="ECO:0007669"/>
    <property type="project" value="TreeGrafter"/>
</dbReference>
<evidence type="ECO:0000313" key="9">
    <source>
        <dbReference type="Proteomes" id="UP001174136"/>
    </source>
</evidence>
<evidence type="ECO:0000313" key="8">
    <source>
        <dbReference type="EMBL" id="KAK0140041.1"/>
    </source>
</evidence>
<keyword evidence="6" id="KW-0813">Transport</keyword>
<dbReference type="GO" id="GO:0015138">
    <property type="term" value="F:fumarate transmembrane transporter activity"/>
    <property type="evidence" value="ECO:0007669"/>
    <property type="project" value="TreeGrafter"/>
</dbReference>
<feature type="transmembrane region" description="Helical" evidence="7">
    <location>
        <begin position="43"/>
        <end position="67"/>
    </location>
</feature>
<feature type="transmembrane region" description="Helical" evidence="7">
    <location>
        <begin position="12"/>
        <end position="31"/>
    </location>
</feature>
<comment type="subcellular location">
    <subcellularLocation>
        <location evidence="1">Membrane</location>
        <topology evidence="1">Multi-pass membrane protein</topology>
    </subcellularLocation>
</comment>
<gene>
    <name evidence="8" type="primary">SLC13A2</name>
    <name evidence="8" type="ORF">N1851_023048</name>
</gene>
<comment type="similarity">
    <text evidence="2">Belongs to the SLC13A/DASS transporter (TC 2.A.47) family. NADC subfamily.</text>
</comment>
<keyword evidence="6" id="KW-0406">Ion transport</keyword>
<keyword evidence="6" id="KW-0739">Sodium transport</keyword>
<dbReference type="GO" id="GO:0015141">
    <property type="term" value="F:succinate transmembrane transporter activity"/>
    <property type="evidence" value="ECO:0007669"/>
    <property type="project" value="TreeGrafter"/>
</dbReference>
<protein>
    <submittedName>
        <fullName evidence="8">Solute carrier family 13 member 2</fullName>
    </submittedName>
</protein>
<comment type="caution">
    <text evidence="8">The sequence shown here is derived from an EMBL/GenBank/DDBJ whole genome shotgun (WGS) entry which is preliminary data.</text>
</comment>
<keyword evidence="9" id="KW-1185">Reference proteome</keyword>
<dbReference type="InterPro" id="IPR001898">
    <property type="entry name" value="SLC13A/DASS"/>
</dbReference>
<evidence type="ECO:0000256" key="7">
    <source>
        <dbReference type="SAM" id="Phobius"/>
    </source>
</evidence>
<dbReference type="Proteomes" id="UP001174136">
    <property type="component" value="Unassembled WGS sequence"/>
</dbReference>
<accession>A0AA47NVD4</accession>
<evidence type="ECO:0000256" key="2">
    <source>
        <dbReference type="ARBA" id="ARBA00006772"/>
    </source>
</evidence>
<proteinExistence type="inferred from homology"/>
<sequence>MAPCLGLIWRYRNYLLIALTPLVLLPLPLIIPGPEAKCGYAIILMALYWGTGCLPLPVTTLLPVILFPMMGVMKSSEVCSQYLTDSNMLFIGSMLVAIALEHWNLHMRIAFQVLLFVGLKPAL</sequence>
<evidence type="ECO:0000256" key="1">
    <source>
        <dbReference type="ARBA" id="ARBA00004141"/>
    </source>
</evidence>
<reference evidence="8" key="1">
    <citation type="journal article" date="2023" name="Front. Mar. Sci.">
        <title>A new Merluccius polli reference genome to investigate the effects of global change in West African waters.</title>
        <authorList>
            <person name="Mateo J.L."/>
            <person name="Blanco-Fernandez C."/>
            <person name="Garcia-Vazquez E."/>
            <person name="Machado-Schiaffino G."/>
        </authorList>
    </citation>
    <scope>NUCLEOTIDE SEQUENCE</scope>
    <source>
        <strain evidence="8">C29</strain>
        <tissue evidence="8">Fin</tissue>
    </source>
</reference>
<dbReference type="Pfam" id="PF00939">
    <property type="entry name" value="Na_sulph_symp"/>
    <property type="match status" value="1"/>
</dbReference>
<evidence type="ECO:0000256" key="6">
    <source>
        <dbReference type="ARBA" id="ARBA00023201"/>
    </source>
</evidence>
<feature type="transmembrane region" description="Helical" evidence="7">
    <location>
        <begin position="87"/>
        <end position="105"/>
    </location>
</feature>
<dbReference type="AlphaFoldDB" id="A0AA47NVD4"/>